<feature type="region of interest" description="Disordered" evidence="1">
    <location>
        <begin position="272"/>
        <end position="294"/>
    </location>
</feature>
<proteinExistence type="predicted"/>
<organism evidence="2 3">
    <name type="scientific">Dryococelus australis</name>
    <dbReference type="NCBI Taxonomy" id="614101"/>
    <lineage>
        <taxon>Eukaryota</taxon>
        <taxon>Metazoa</taxon>
        <taxon>Ecdysozoa</taxon>
        <taxon>Arthropoda</taxon>
        <taxon>Hexapoda</taxon>
        <taxon>Insecta</taxon>
        <taxon>Pterygota</taxon>
        <taxon>Neoptera</taxon>
        <taxon>Polyneoptera</taxon>
        <taxon>Phasmatodea</taxon>
        <taxon>Verophasmatodea</taxon>
        <taxon>Anareolatae</taxon>
        <taxon>Phasmatidae</taxon>
        <taxon>Eurycanthinae</taxon>
        <taxon>Dryococelus</taxon>
    </lineage>
</organism>
<feature type="compositionally biased region" description="Basic and acidic residues" evidence="1">
    <location>
        <begin position="123"/>
        <end position="147"/>
    </location>
</feature>
<dbReference type="EMBL" id="JARBHB010000010">
    <property type="protein sequence ID" value="KAJ8873469.1"/>
    <property type="molecule type" value="Genomic_DNA"/>
</dbReference>
<comment type="caution">
    <text evidence="2">The sequence shown here is derived from an EMBL/GenBank/DDBJ whole genome shotgun (WGS) entry which is preliminary data.</text>
</comment>
<evidence type="ECO:0000313" key="3">
    <source>
        <dbReference type="Proteomes" id="UP001159363"/>
    </source>
</evidence>
<evidence type="ECO:0008006" key="4">
    <source>
        <dbReference type="Google" id="ProtNLM"/>
    </source>
</evidence>
<evidence type="ECO:0000313" key="2">
    <source>
        <dbReference type="EMBL" id="KAJ8873469.1"/>
    </source>
</evidence>
<feature type="region of interest" description="Disordered" evidence="1">
    <location>
        <begin position="123"/>
        <end position="157"/>
    </location>
</feature>
<protein>
    <recommendedName>
        <fullName evidence="4">Protein kinase domain-containing protein</fullName>
    </recommendedName>
</protein>
<evidence type="ECO:0000256" key="1">
    <source>
        <dbReference type="SAM" id="MobiDB-lite"/>
    </source>
</evidence>
<name>A0ABQ9GN72_9NEOP</name>
<feature type="region of interest" description="Disordered" evidence="1">
    <location>
        <begin position="390"/>
        <end position="413"/>
    </location>
</feature>
<feature type="region of interest" description="Disordered" evidence="1">
    <location>
        <begin position="49"/>
        <end position="103"/>
    </location>
</feature>
<dbReference type="Proteomes" id="UP001159363">
    <property type="component" value="Chromosome 9"/>
</dbReference>
<keyword evidence="3" id="KW-1185">Reference proteome</keyword>
<reference evidence="2 3" key="1">
    <citation type="submission" date="2023-02" db="EMBL/GenBank/DDBJ databases">
        <title>LHISI_Scaffold_Assembly.</title>
        <authorList>
            <person name="Stuart O.P."/>
            <person name="Cleave R."/>
            <person name="Magrath M.J.L."/>
            <person name="Mikheyev A.S."/>
        </authorList>
    </citation>
    <scope>NUCLEOTIDE SEQUENCE [LARGE SCALE GENOMIC DNA]</scope>
    <source>
        <strain evidence="2">Daus_M_001</strain>
        <tissue evidence="2">Leg muscle</tissue>
    </source>
</reference>
<accession>A0ABQ9GN72</accession>
<gene>
    <name evidence="2" type="ORF">PR048_024287</name>
</gene>
<sequence length="658" mass="72626">MLELEVLEASCILLARPACLLLAVMGKLRRRFHGIHYASLKRELMNSCRRSSGGGARAGIKGRRKREIPEKTRRPAASSGTIPTRATPPRIEPGSPRWGGASCVTTAPPRPRIWLRLATLPLPHDETPKTEGRGERYGQTRPRDGRRYVTGSRSAAPTRLRPGRTELNPRLGHSRIFASGNIAGRCRWSTDFLRDLPFRRYSILTITHVGSQDLVVKSRENLFARSLTQFPSLKVPVYLHLFSASETEKRGSNKVDTASRYKCAIAANLTERNGAGSGRPNSLDPDSDPAPGPANLTSVLNGFPKSLQTNGGMGPSQKAMFNSFPFLPLPHSPVRLEQSLVTSLSTRPHIQPQICFYNNAMSEDAMSADELCLLSEMVLLSISRGGVNGRSPRKPADLAASSGTFPTLENPGVARPGIEPGFVSVGGVQANRPAKTSAQREVRGSGRDSRLAEPELEVQRLYLEHMPRDTSFSFSSTFIGSPYVGIFDYDSISTDQWVNGVDDVNEVDGVKGSMGSMESMGPMGSMVHGVECVNGSVCEGVGKKILRGRCKERYRSLVERFPSLWLRMDLRPIALSKHQSGFLPSSTLVHRVRGGRFAEFRSYENMLVSAQRNKTAHMNIILKERRRFTSIHCELKLNNCARLVTTGFDRINYVTIER</sequence>